<protein>
    <submittedName>
        <fullName evidence="1">Uncharacterized protein</fullName>
    </submittedName>
</protein>
<dbReference type="RefSeq" id="WP_181346144.1">
    <property type="nucleotide sequence ID" value="NZ_JABXNI010000004.1"/>
</dbReference>
<sequence length="114" mass="13460">MILKKSEFLLHNNFKLIEITDATITFSNKKIAFVIGYERYDNVSNINIKFLGENEMFNLGWIAFVRRNQIPLSQNKLDNILELLDYAEKNYAEITNLQFCQESRGMVEDFLKEK</sequence>
<accession>A0AAN2X9G9</accession>
<organism evidence="1 2">
    <name type="scientific">Listeria monocytogenes</name>
    <dbReference type="NCBI Taxonomy" id="1639"/>
    <lineage>
        <taxon>Bacteria</taxon>
        <taxon>Bacillati</taxon>
        <taxon>Bacillota</taxon>
        <taxon>Bacilli</taxon>
        <taxon>Bacillales</taxon>
        <taxon>Listeriaceae</taxon>
        <taxon>Listeria</taxon>
    </lineage>
</organism>
<dbReference type="Proteomes" id="UP000531172">
    <property type="component" value="Unassembled WGS sequence"/>
</dbReference>
<name>A0AAN2X9G9_LISMN</name>
<gene>
    <name evidence="1" type="ORF">CAC64_10105</name>
</gene>
<dbReference type="EMBL" id="AABBWO010000005">
    <property type="protein sequence ID" value="EAG4184656.1"/>
    <property type="molecule type" value="Genomic_DNA"/>
</dbReference>
<comment type="caution">
    <text evidence="1">The sequence shown here is derived from an EMBL/GenBank/DDBJ whole genome shotgun (WGS) entry which is preliminary data.</text>
</comment>
<reference evidence="1 2" key="1">
    <citation type="submission" date="2018-06" db="EMBL/GenBank/DDBJ databases">
        <authorList>
            <consortium name="PulseNet: The National Subtyping Network for Foodborne Disease Surveillance"/>
            <person name="Tarr C.L."/>
            <person name="Trees E."/>
            <person name="Katz L.S."/>
            <person name="Carleton-Romer H.A."/>
            <person name="Stroika S."/>
            <person name="Kucerova Z."/>
            <person name="Roache K.F."/>
            <person name="Sabol A.L."/>
            <person name="Besser J."/>
            <person name="Gerner-Smidt P."/>
        </authorList>
    </citation>
    <scope>NUCLEOTIDE SEQUENCE [LARGE SCALE GENOMIC DNA]</scope>
    <source>
        <strain evidence="1 2">PNUSAL003001</strain>
    </source>
</reference>
<evidence type="ECO:0000313" key="1">
    <source>
        <dbReference type="EMBL" id="EAG4184656.1"/>
    </source>
</evidence>
<proteinExistence type="predicted"/>
<evidence type="ECO:0000313" key="2">
    <source>
        <dbReference type="Proteomes" id="UP000531172"/>
    </source>
</evidence>
<dbReference type="AlphaFoldDB" id="A0AAN2X9G9"/>